<dbReference type="GO" id="GO:0016810">
    <property type="term" value="F:hydrolase activity, acting on carbon-nitrogen (but not peptide) bonds"/>
    <property type="evidence" value="ECO:0007669"/>
    <property type="project" value="InterPro"/>
</dbReference>
<comment type="caution">
    <text evidence="2">The sequence shown here is derived from an EMBL/GenBank/DDBJ whole genome shotgun (WGS) entry which is preliminary data.</text>
</comment>
<dbReference type="Gene3D" id="2.30.40.10">
    <property type="entry name" value="Urease, subunit C, domain 1"/>
    <property type="match status" value="1"/>
</dbReference>
<evidence type="ECO:0000313" key="2">
    <source>
        <dbReference type="EMBL" id="GII91520.1"/>
    </source>
</evidence>
<dbReference type="EMBL" id="BOOW01000010">
    <property type="protein sequence ID" value="GII91520.1"/>
    <property type="molecule type" value="Genomic_DNA"/>
</dbReference>
<dbReference type="RefSeq" id="WP_204023134.1">
    <property type="nucleotide sequence ID" value="NZ_BOOW01000010.1"/>
</dbReference>
<dbReference type="PANTHER" id="PTHR43794:SF5">
    <property type="entry name" value="CHLOROHYDROLASE FAMILY PROTEIN"/>
    <property type="match status" value="1"/>
</dbReference>
<dbReference type="InterPro" id="IPR011059">
    <property type="entry name" value="Metal-dep_hydrolase_composite"/>
</dbReference>
<organism evidence="2 3">
    <name type="scientific">Sinosporangium siamense</name>
    <dbReference type="NCBI Taxonomy" id="1367973"/>
    <lineage>
        <taxon>Bacteria</taxon>
        <taxon>Bacillati</taxon>
        <taxon>Actinomycetota</taxon>
        <taxon>Actinomycetes</taxon>
        <taxon>Streptosporangiales</taxon>
        <taxon>Streptosporangiaceae</taxon>
        <taxon>Sinosporangium</taxon>
    </lineage>
</organism>
<gene>
    <name evidence="2" type="ORF">Ssi02_17510</name>
</gene>
<feature type="domain" description="Amidohydrolase-related" evidence="1">
    <location>
        <begin position="56"/>
        <end position="411"/>
    </location>
</feature>
<dbReference type="AlphaFoldDB" id="A0A919REV3"/>
<name>A0A919REV3_9ACTN</name>
<dbReference type="InterPro" id="IPR006680">
    <property type="entry name" value="Amidohydro-rel"/>
</dbReference>
<accession>A0A919REV3</accession>
<dbReference type="Pfam" id="PF01979">
    <property type="entry name" value="Amidohydro_1"/>
    <property type="match status" value="1"/>
</dbReference>
<dbReference type="InterPro" id="IPR032466">
    <property type="entry name" value="Metal_Hydrolase"/>
</dbReference>
<evidence type="ECO:0000259" key="1">
    <source>
        <dbReference type="Pfam" id="PF01979"/>
    </source>
</evidence>
<reference evidence="2" key="1">
    <citation type="submission" date="2021-01" db="EMBL/GenBank/DDBJ databases">
        <title>Whole genome shotgun sequence of Sinosporangium siamense NBRC 109515.</title>
        <authorList>
            <person name="Komaki H."/>
            <person name="Tamura T."/>
        </authorList>
    </citation>
    <scope>NUCLEOTIDE SEQUENCE</scope>
    <source>
        <strain evidence="2">NBRC 109515</strain>
    </source>
</reference>
<dbReference type="SUPFAM" id="SSF51556">
    <property type="entry name" value="Metallo-dependent hydrolases"/>
    <property type="match status" value="1"/>
</dbReference>
<evidence type="ECO:0000313" key="3">
    <source>
        <dbReference type="Proteomes" id="UP000606172"/>
    </source>
</evidence>
<proteinExistence type="predicted"/>
<dbReference type="PANTHER" id="PTHR43794">
    <property type="entry name" value="AMINOHYDROLASE SSNA-RELATED"/>
    <property type="match status" value="1"/>
</dbReference>
<dbReference type="Gene3D" id="3.20.20.140">
    <property type="entry name" value="Metal-dependent hydrolases"/>
    <property type="match status" value="1"/>
</dbReference>
<dbReference type="InterPro" id="IPR050287">
    <property type="entry name" value="MTA/SAH_deaminase"/>
</dbReference>
<keyword evidence="3" id="KW-1185">Reference proteome</keyword>
<dbReference type="SUPFAM" id="SSF51338">
    <property type="entry name" value="Composite domain of metallo-dependent hydrolases"/>
    <property type="match status" value="1"/>
</dbReference>
<sequence>MSDRRILLKGGTVITLDPELGDLPGGDVLISDGRIERVAAGIEAPDAEVVEARGMIVMPGLIDTHLHMWQHPLRGLGGNVWGFDDYSSHVFPLRERFGPQEMHDATYTCALQSMSYGTTTALDFCHNVLTQEHAEGSLRAHLTTGQRVMYAYGMLGYDDRLEQERQSRLAHVTKLHGELGADPTQLVRLGLALTTLTYAKVEEVRVEADHGRSLGLPMTIHQNGAGEVSRLHEGGVLGADLLPVHSNNLSDHEIGLLASCGCAISFTPESEHSGGLSMSVIGRSDRAGVLPTIGVDAPSFTDVDMFLQLRATYNIMRATEAQHERHEGRWPLRRHHGSPFVTARRVLEYATVNAAKAIGLGDHLGSLTPGKQADVVLLRTEPFAPATGDPANHIVNYASGRDVDSVLVGGTFRKRDGHLVDVDTERVSAMAHDVRRRVLGDA</sequence>
<dbReference type="Proteomes" id="UP000606172">
    <property type="component" value="Unassembled WGS sequence"/>
</dbReference>
<protein>
    <submittedName>
        <fullName evidence="2">Cytosine deaminase</fullName>
    </submittedName>
</protein>